<organism evidence="2 3">
    <name type="scientific">Halorubrum ezzemoulense</name>
    <name type="common">Halorubrum chaoviator</name>
    <dbReference type="NCBI Taxonomy" id="337243"/>
    <lineage>
        <taxon>Archaea</taxon>
        <taxon>Methanobacteriati</taxon>
        <taxon>Methanobacteriota</taxon>
        <taxon>Stenosarchaea group</taxon>
        <taxon>Halobacteria</taxon>
        <taxon>Halobacteriales</taxon>
        <taxon>Haloferacaceae</taxon>
        <taxon>Halorubrum</taxon>
    </lineage>
</organism>
<dbReference type="AlphaFoldDB" id="A0A238YDE5"/>
<feature type="compositionally biased region" description="Polar residues" evidence="1">
    <location>
        <begin position="187"/>
        <end position="198"/>
    </location>
</feature>
<name>A0A238YDE5_HALEZ</name>
<dbReference type="EMBL" id="FZNK01000011">
    <property type="protein sequence ID" value="SNR69080.1"/>
    <property type="molecule type" value="Genomic_DNA"/>
</dbReference>
<dbReference type="Proteomes" id="UP000198297">
    <property type="component" value="Unassembled WGS sequence"/>
</dbReference>
<evidence type="ECO:0000313" key="3">
    <source>
        <dbReference type="Proteomes" id="UP000198297"/>
    </source>
</evidence>
<evidence type="ECO:0000256" key="1">
    <source>
        <dbReference type="SAM" id="MobiDB-lite"/>
    </source>
</evidence>
<feature type="region of interest" description="Disordered" evidence="1">
    <location>
        <begin position="170"/>
        <end position="198"/>
    </location>
</feature>
<reference evidence="2 3" key="1">
    <citation type="submission" date="2017-06" db="EMBL/GenBank/DDBJ databases">
        <authorList>
            <person name="Kim H.J."/>
            <person name="Triplett B.A."/>
        </authorList>
    </citation>
    <scope>NUCLEOTIDE SEQUENCE [LARGE SCALE GENOMIC DNA]</scope>
    <source>
        <strain evidence="2 3">DSM 19316</strain>
    </source>
</reference>
<evidence type="ECO:0000313" key="2">
    <source>
        <dbReference type="EMBL" id="SNR69080.1"/>
    </source>
</evidence>
<accession>A0A238YDE5</accession>
<proteinExistence type="predicted"/>
<protein>
    <submittedName>
        <fullName evidence="2">Uncharacterized protein</fullName>
    </submittedName>
</protein>
<sequence>MSKHQPISMRAADALAETSAFDDVTHARESGRPGVQLRCRINGEPADVTIVTSSQTPQRAVRAASAATQRDARHVIVARNKRLGALVTHWLRSPVAEATGDSLQFYTGTAVLDHDGAVVVTASETAAPAWWVCGTTADADRDRRYELRSAGDVLATAVLENKSLTLKHGSWTDVEQERSPTDRPAVTPTTDYQAASETTTWTPVKRPLIVEPTAPLTESTVYALSDGSDDGVTTVAGPSERGDGADTEANQEIAALVNRIFTQYTVDSPGAGIGYEEFYTVVTRHLEAEGCPPSYKNQLDSVLSTEPNITVKRVLEAGGSHRQICGRAWAVPPSTVGE</sequence>
<gene>
    <name evidence="2" type="ORF">SAMN06266787_11118</name>
</gene>